<accession>A0A8J4WJX0</accession>
<dbReference type="Proteomes" id="UP000748531">
    <property type="component" value="Unassembled WGS sequence"/>
</dbReference>
<comment type="caution">
    <text evidence="2">The sequence shown here is derived from an EMBL/GenBank/DDBJ whole genome shotgun (WGS) entry which is preliminary data.</text>
</comment>
<protein>
    <recommendedName>
        <fullName evidence="4">Hexosyltransferase</fullName>
    </recommendedName>
</protein>
<dbReference type="AlphaFoldDB" id="A0A8J4WJX0"/>
<sequence>MSNTRRRSCVLFSVVFLIFVMFWNPVNTVSVANERWQDLKDKIAEVLLGGQNHSDDTVAPQKRMRNFFG</sequence>
<dbReference type="OrthoDB" id="10337438at2759"/>
<proteinExistence type="predicted"/>
<organism evidence="2 3">
    <name type="scientific">Paragonimus heterotremus</name>
    <dbReference type="NCBI Taxonomy" id="100268"/>
    <lineage>
        <taxon>Eukaryota</taxon>
        <taxon>Metazoa</taxon>
        <taxon>Spiralia</taxon>
        <taxon>Lophotrochozoa</taxon>
        <taxon>Platyhelminthes</taxon>
        <taxon>Trematoda</taxon>
        <taxon>Digenea</taxon>
        <taxon>Plagiorchiida</taxon>
        <taxon>Troglotremata</taxon>
        <taxon>Troglotrematidae</taxon>
        <taxon>Paragonimus</taxon>
    </lineage>
</organism>
<reference evidence="2" key="1">
    <citation type="submission" date="2019-05" db="EMBL/GenBank/DDBJ databases">
        <title>Annotation for the trematode Paragonimus heterotremus.</title>
        <authorList>
            <person name="Choi Y.-J."/>
        </authorList>
    </citation>
    <scope>NUCLEOTIDE SEQUENCE</scope>
    <source>
        <strain evidence="2">LC</strain>
    </source>
</reference>
<evidence type="ECO:0000313" key="3">
    <source>
        <dbReference type="Proteomes" id="UP000748531"/>
    </source>
</evidence>
<evidence type="ECO:0000256" key="1">
    <source>
        <dbReference type="SAM" id="SignalP"/>
    </source>
</evidence>
<dbReference type="EMBL" id="LUCH01000829">
    <property type="protein sequence ID" value="KAF5404226.1"/>
    <property type="molecule type" value="Genomic_DNA"/>
</dbReference>
<feature type="signal peptide" evidence="1">
    <location>
        <begin position="1"/>
        <end position="28"/>
    </location>
</feature>
<name>A0A8J4WJX0_9TREM</name>
<keyword evidence="3" id="KW-1185">Reference proteome</keyword>
<evidence type="ECO:0008006" key="4">
    <source>
        <dbReference type="Google" id="ProtNLM"/>
    </source>
</evidence>
<feature type="chain" id="PRO_5035301897" description="Hexosyltransferase" evidence="1">
    <location>
        <begin position="29"/>
        <end position="69"/>
    </location>
</feature>
<keyword evidence="1" id="KW-0732">Signal</keyword>
<gene>
    <name evidence="2" type="ORF">PHET_02251</name>
</gene>
<evidence type="ECO:0000313" key="2">
    <source>
        <dbReference type="EMBL" id="KAF5404226.1"/>
    </source>
</evidence>